<evidence type="ECO:0000313" key="3">
    <source>
        <dbReference type="Proteomes" id="UP001311915"/>
    </source>
</evidence>
<evidence type="ECO:0000313" key="2">
    <source>
        <dbReference type="EMBL" id="KAK4738603.1"/>
    </source>
</evidence>
<proteinExistence type="predicted"/>
<dbReference type="EMBL" id="JAWPEI010000001">
    <property type="protein sequence ID" value="KAK4738603.1"/>
    <property type="molecule type" value="Genomic_DNA"/>
</dbReference>
<dbReference type="Proteomes" id="UP001311915">
    <property type="component" value="Unassembled WGS sequence"/>
</dbReference>
<dbReference type="AlphaFoldDB" id="A0AAV9MLB7"/>
<name>A0AAV9MLB7_9SOLN</name>
<keyword evidence="3" id="KW-1185">Reference proteome</keyword>
<reference evidence="2 3" key="1">
    <citation type="submission" date="2023-10" db="EMBL/GenBank/DDBJ databases">
        <title>Genome-Wide Identification Analysis in wild type Solanum Pinnatisectum Reveals Some Genes Defensing Phytophthora Infestans.</title>
        <authorList>
            <person name="Sun C."/>
        </authorList>
    </citation>
    <scope>NUCLEOTIDE SEQUENCE [LARGE SCALE GENOMIC DNA]</scope>
    <source>
        <strain evidence="2">LQN</strain>
        <tissue evidence="2">Leaf</tissue>
    </source>
</reference>
<feature type="region of interest" description="Disordered" evidence="1">
    <location>
        <begin position="47"/>
        <end position="80"/>
    </location>
</feature>
<protein>
    <submittedName>
        <fullName evidence="2">Uncharacterized protein</fullName>
    </submittedName>
</protein>
<organism evidence="2 3">
    <name type="scientific">Solanum pinnatisectum</name>
    <name type="common">tansyleaf nightshade</name>
    <dbReference type="NCBI Taxonomy" id="50273"/>
    <lineage>
        <taxon>Eukaryota</taxon>
        <taxon>Viridiplantae</taxon>
        <taxon>Streptophyta</taxon>
        <taxon>Embryophyta</taxon>
        <taxon>Tracheophyta</taxon>
        <taxon>Spermatophyta</taxon>
        <taxon>Magnoliopsida</taxon>
        <taxon>eudicotyledons</taxon>
        <taxon>Gunneridae</taxon>
        <taxon>Pentapetalae</taxon>
        <taxon>asterids</taxon>
        <taxon>lamiids</taxon>
        <taxon>Solanales</taxon>
        <taxon>Solanaceae</taxon>
        <taxon>Solanoideae</taxon>
        <taxon>Solaneae</taxon>
        <taxon>Solanum</taxon>
    </lineage>
</organism>
<accession>A0AAV9MLB7</accession>
<comment type="caution">
    <text evidence="2">The sequence shown here is derived from an EMBL/GenBank/DDBJ whole genome shotgun (WGS) entry which is preliminary data.</text>
</comment>
<evidence type="ECO:0000256" key="1">
    <source>
        <dbReference type="SAM" id="MobiDB-lite"/>
    </source>
</evidence>
<gene>
    <name evidence="2" type="ORF">R3W88_002300</name>
</gene>
<sequence length="80" mass="8936">MESEFIALDKAGEEAEWLWNFLEDISYWPKPMAPICIHCDSQADNVSDPLTKGLTREGVERSSTGMGLWPRTSHHGGNST</sequence>